<evidence type="ECO:0000313" key="2">
    <source>
        <dbReference type="Proteomes" id="UP000075230"/>
    </source>
</evidence>
<dbReference type="EMBL" id="BCWF01000021">
    <property type="protein sequence ID" value="GAT26543.1"/>
    <property type="molecule type" value="Genomic_DNA"/>
</dbReference>
<dbReference type="AlphaFoldDB" id="A0A146FN39"/>
<reference evidence="2" key="2">
    <citation type="submission" date="2016-02" db="EMBL/GenBank/DDBJ databases">
        <title>Genome sequencing of Aspergillus luchuensis NBRC 4314.</title>
        <authorList>
            <person name="Yamada O."/>
        </authorList>
    </citation>
    <scope>NUCLEOTIDE SEQUENCE [LARGE SCALE GENOMIC DNA]</scope>
    <source>
        <strain evidence="2">RIB 2604</strain>
    </source>
</reference>
<sequence length="45" mass="4912">MMPWLEKAEGSKTVRIGNLHGNVAPINGASQLQVIKVALHERMDA</sequence>
<reference evidence="1 2" key="1">
    <citation type="journal article" date="2016" name="DNA Res.">
        <title>Genome sequence of Aspergillus luchuensis NBRC 4314.</title>
        <authorList>
            <person name="Yamada O."/>
            <person name="Machida M."/>
            <person name="Hosoyama A."/>
            <person name="Goto M."/>
            <person name="Takahashi T."/>
            <person name="Futagami T."/>
            <person name="Yamagata Y."/>
            <person name="Takeuchi M."/>
            <person name="Kobayashi T."/>
            <person name="Koike H."/>
            <person name="Abe K."/>
            <person name="Asai K."/>
            <person name="Arita M."/>
            <person name="Fujita N."/>
            <person name="Fukuda K."/>
            <person name="Higa K."/>
            <person name="Horikawa H."/>
            <person name="Ishikawa T."/>
            <person name="Jinno K."/>
            <person name="Kato Y."/>
            <person name="Kirimura K."/>
            <person name="Mizutani O."/>
            <person name="Nakasone K."/>
            <person name="Sano M."/>
            <person name="Shiraishi Y."/>
            <person name="Tsukahara M."/>
            <person name="Gomi K."/>
        </authorList>
    </citation>
    <scope>NUCLEOTIDE SEQUENCE [LARGE SCALE GENOMIC DNA]</scope>
    <source>
        <strain evidence="1 2">RIB 2604</strain>
    </source>
</reference>
<proteinExistence type="predicted"/>
<evidence type="ECO:0000313" key="1">
    <source>
        <dbReference type="EMBL" id="GAT26543.1"/>
    </source>
</evidence>
<organism evidence="1 2">
    <name type="scientific">Aspergillus kawachii</name>
    <name type="common">White koji mold</name>
    <name type="synonym">Aspergillus awamori var. kawachi</name>
    <dbReference type="NCBI Taxonomy" id="1069201"/>
    <lineage>
        <taxon>Eukaryota</taxon>
        <taxon>Fungi</taxon>
        <taxon>Dikarya</taxon>
        <taxon>Ascomycota</taxon>
        <taxon>Pezizomycotina</taxon>
        <taxon>Eurotiomycetes</taxon>
        <taxon>Eurotiomycetidae</taxon>
        <taxon>Eurotiales</taxon>
        <taxon>Aspergillaceae</taxon>
        <taxon>Aspergillus</taxon>
        <taxon>Aspergillus subgen. Circumdati</taxon>
    </lineage>
</organism>
<protein>
    <submittedName>
        <fullName evidence="1">SirQ</fullName>
    </submittedName>
</protein>
<comment type="caution">
    <text evidence="1">The sequence shown here is derived from an EMBL/GenBank/DDBJ whole genome shotgun (WGS) entry which is preliminary data.</text>
</comment>
<accession>A0A146FN39</accession>
<dbReference type="Proteomes" id="UP000075230">
    <property type="component" value="Unassembled WGS sequence"/>
</dbReference>
<name>A0A146FN39_ASPKA</name>
<gene>
    <name evidence="1" type="ORF">RIB2604_02102230</name>
</gene>